<reference evidence="3" key="1">
    <citation type="submission" date="2016-10" db="EMBL/GenBank/DDBJ databases">
        <authorList>
            <person name="Varghese N."/>
            <person name="Submissions S."/>
        </authorList>
    </citation>
    <scope>NUCLEOTIDE SEQUENCE [LARGE SCALE GENOMIC DNA]</scope>
    <source>
        <strain evidence="3">DSM 21424</strain>
    </source>
</reference>
<sequence>MGGMTKPPPARYRTTNWSAYNAALRKRGSLLIWLDREMMWLAPHEGRPGRPPVFSEGAIQFCLSIKVLFKLPLRQTAGMVASLLRMAGLDWPVPDCSTLCRRQKSLAVDIPYRRANGLLNLLVDSTGIKFLGDGEWQARKHGTQGRRQWRKVHLAMDMATSGIRAVEFTPSRDGDSPVLPDLLEQIPDDEPIDTVTADGAYDTRCCHTAIIERQATAIIPIRKNRRPWKEDGPVAVARNDILRATRHFGRDIWKRWTGYHLRSRVEAKMRCLKAFGERIAARDPDRQTDEVHIRTALMNRFSALGTAEIARVA</sequence>
<dbReference type="PANTHER" id="PTHR34631">
    <property type="match status" value="1"/>
</dbReference>
<dbReference type="AlphaFoldDB" id="A0A1G7LEW3"/>
<dbReference type="InterPro" id="IPR053520">
    <property type="entry name" value="Transposase_Tn903"/>
</dbReference>
<accession>A0A1G7LEW3</accession>
<keyword evidence="3" id="KW-1185">Reference proteome</keyword>
<dbReference type="InterPro" id="IPR053172">
    <property type="entry name" value="Tn903_transposase"/>
</dbReference>
<evidence type="ECO:0000259" key="1">
    <source>
        <dbReference type="Pfam" id="PF13737"/>
    </source>
</evidence>
<dbReference type="Pfam" id="PF13737">
    <property type="entry name" value="DDE_Tnp_1_5"/>
    <property type="match status" value="1"/>
</dbReference>
<name>A0A1G7LEW3_9RHOB</name>
<dbReference type="PANTHER" id="PTHR34631:SF3">
    <property type="entry name" value="ISSOD12 TRANSPOSASE TNPA_ISSOD12"/>
    <property type="match status" value="1"/>
</dbReference>
<organism evidence="2 3">
    <name type="scientific">Limimaricola pyoseonensis</name>
    <dbReference type="NCBI Taxonomy" id="521013"/>
    <lineage>
        <taxon>Bacteria</taxon>
        <taxon>Pseudomonadati</taxon>
        <taxon>Pseudomonadota</taxon>
        <taxon>Alphaproteobacteria</taxon>
        <taxon>Rhodobacterales</taxon>
        <taxon>Paracoccaceae</taxon>
        <taxon>Limimaricola</taxon>
    </lineage>
</organism>
<evidence type="ECO:0000313" key="3">
    <source>
        <dbReference type="Proteomes" id="UP000198922"/>
    </source>
</evidence>
<proteinExistence type="predicted"/>
<dbReference type="InterPro" id="IPR025668">
    <property type="entry name" value="Tnp_DDE_dom"/>
</dbReference>
<feature type="domain" description="Transposase DDE" evidence="1">
    <location>
        <begin position="26"/>
        <end position="132"/>
    </location>
</feature>
<dbReference type="EMBL" id="FNAT01000018">
    <property type="protein sequence ID" value="SDF48005.1"/>
    <property type="molecule type" value="Genomic_DNA"/>
</dbReference>
<dbReference type="NCBIfam" id="NF033579">
    <property type="entry name" value="transpos_IS5_2"/>
    <property type="match status" value="1"/>
</dbReference>
<dbReference type="Proteomes" id="UP000198922">
    <property type="component" value="Unassembled WGS sequence"/>
</dbReference>
<dbReference type="STRING" id="521013.SAMN04488567_0460"/>
<protein>
    <submittedName>
        <fullName evidence="2">Transposase DDE domain-containing protein</fullName>
    </submittedName>
</protein>
<gene>
    <name evidence="2" type="ORF">SAMN04488567_0460</name>
</gene>
<evidence type="ECO:0000313" key="2">
    <source>
        <dbReference type="EMBL" id="SDF48005.1"/>
    </source>
</evidence>